<comment type="caution">
    <text evidence="2">The sequence shown here is derived from an EMBL/GenBank/DDBJ whole genome shotgun (WGS) entry which is preliminary data.</text>
</comment>
<proteinExistence type="predicted"/>
<evidence type="ECO:0000259" key="1">
    <source>
        <dbReference type="Pfam" id="PF04909"/>
    </source>
</evidence>
<dbReference type="PANTHER" id="PTHR21240:SF19">
    <property type="entry name" value="CATALYTIC_ HYDROLASE"/>
    <property type="match status" value="1"/>
</dbReference>
<sequence length="297" mass="32993">MSRSPAPSTDRAETELDGRGITDWHSHIWLPGQLGPEFGKQLDEHYAHVPSESGSPEHHRRMMAESGVEQAVVIGLTSDHLGMDIPNEFVGDYVASDPGRLVGFSSVDPNRADAPAELRYALGEIGLRGVKLAPPYQDFHPHSEEAYRVYEVAAEHGAVILFHQGAVTHRRGVLEVAQPILLDRVARDFPELKIIVAHVGQPWFVEVVSMMRKHRNLYTDVSARCQRPAQLAKILEAVLDYDLQDRLLFGSDFPVFDPRAHASSFLSVAEESGDERLDGALVRDVLFNRPLSLLGLE</sequence>
<dbReference type="EMBL" id="CAJVAP010000007">
    <property type="protein sequence ID" value="CAG7605249.1"/>
    <property type="molecule type" value="Genomic_DNA"/>
</dbReference>
<dbReference type="PANTHER" id="PTHR21240">
    <property type="entry name" value="2-AMINO-3-CARBOXYLMUCONATE-6-SEMIALDEHYDE DECARBOXYLASE"/>
    <property type="match status" value="1"/>
</dbReference>
<dbReference type="InterPro" id="IPR032465">
    <property type="entry name" value="ACMSD"/>
</dbReference>
<organism evidence="2 3">
    <name type="scientific">Leucobacter soli</name>
    <dbReference type="NCBI Taxonomy" id="2812850"/>
    <lineage>
        <taxon>Bacteria</taxon>
        <taxon>Bacillati</taxon>
        <taxon>Actinomycetota</taxon>
        <taxon>Actinomycetes</taxon>
        <taxon>Micrococcales</taxon>
        <taxon>Microbacteriaceae</taxon>
        <taxon>Leucobacter</taxon>
    </lineage>
</organism>
<protein>
    <recommendedName>
        <fullName evidence="1">Amidohydrolase-related domain-containing protein</fullName>
    </recommendedName>
</protein>
<dbReference type="Proteomes" id="UP000693892">
    <property type="component" value="Unassembled WGS sequence"/>
</dbReference>
<keyword evidence="3" id="KW-1185">Reference proteome</keyword>
<name>A0A916NMF9_9MICO</name>
<dbReference type="RefSeq" id="WP_218114438.1">
    <property type="nucleotide sequence ID" value="NZ_CAJVAP010000007.1"/>
</dbReference>
<dbReference type="Pfam" id="PF04909">
    <property type="entry name" value="Amidohydro_2"/>
    <property type="match status" value="1"/>
</dbReference>
<dbReference type="CDD" id="cd01292">
    <property type="entry name" value="metallo-dependent_hydrolases"/>
    <property type="match status" value="1"/>
</dbReference>
<dbReference type="InterPro" id="IPR006680">
    <property type="entry name" value="Amidohydro-rel"/>
</dbReference>
<evidence type="ECO:0000313" key="3">
    <source>
        <dbReference type="Proteomes" id="UP000693892"/>
    </source>
</evidence>
<dbReference type="GO" id="GO:0016831">
    <property type="term" value="F:carboxy-lyase activity"/>
    <property type="evidence" value="ECO:0007669"/>
    <property type="project" value="InterPro"/>
</dbReference>
<evidence type="ECO:0000313" key="2">
    <source>
        <dbReference type="EMBL" id="CAG7605249.1"/>
    </source>
</evidence>
<dbReference type="GO" id="GO:0016787">
    <property type="term" value="F:hydrolase activity"/>
    <property type="evidence" value="ECO:0007669"/>
    <property type="project" value="InterPro"/>
</dbReference>
<accession>A0A916NMF9</accession>
<reference evidence="2" key="1">
    <citation type="submission" date="2021-06" db="EMBL/GenBank/DDBJ databases">
        <authorList>
            <person name="Criscuolo A."/>
        </authorList>
    </citation>
    <scope>NUCLEOTIDE SEQUENCE</scope>
    <source>
        <strain evidence="2">CIP111803</strain>
    </source>
</reference>
<gene>
    <name evidence="2" type="ORF">LEUCIP111803_00811</name>
</gene>
<dbReference type="AlphaFoldDB" id="A0A916NMF9"/>
<feature type="domain" description="Amidohydrolase-related" evidence="1">
    <location>
        <begin position="23"/>
        <end position="270"/>
    </location>
</feature>